<evidence type="ECO:0000256" key="4">
    <source>
        <dbReference type="ARBA" id="ARBA00023157"/>
    </source>
</evidence>
<dbReference type="InterPro" id="IPR050667">
    <property type="entry name" value="PPR-containing_protein"/>
</dbReference>
<dbReference type="PANTHER" id="PTHR47939:SF5">
    <property type="entry name" value="PENTACOTRIPEPTIDE-REPEAT REGION OF PRORP DOMAIN-CONTAINING PROTEIN"/>
    <property type="match status" value="1"/>
</dbReference>
<dbReference type="Gene3D" id="1.25.40.10">
    <property type="entry name" value="Tetratricopeptide repeat domain"/>
    <property type="match status" value="3"/>
</dbReference>
<dbReference type="InterPro" id="IPR011990">
    <property type="entry name" value="TPR-like_helical_dom_sf"/>
</dbReference>
<protein>
    <recommendedName>
        <fullName evidence="10">Phytocyanin domain-containing protein</fullName>
    </recommendedName>
</protein>
<keyword evidence="4" id="KW-1015">Disulfide bond</keyword>
<feature type="domain" description="Phytocyanin" evidence="10">
    <location>
        <begin position="564"/>
        <end position="662"/>
    </location>
</feature>
<dbReference type="PROSITE" id="PS51375">
    <property type="entry name" value="PPR"/>
    <property type="match status" value="5"/>
</dbReference>
<proteinExistence type="inferred from homology"/>
<evidence type="ECO:0000256" key="1">
    <source>
        <dbReference type="ARBA" id="ARBA00007626"/>
    </source>
</evidence>
<evidence type="ECO:0000256" key="6">
    <source>
        <dbReference type="ARBA" id="ARBA00035011"/>
    </source>
</evidence>
<feature type="repeat" description="PPR" evidence="8">
    <location>
        <begin position="436"/>
        <end position="470"/>
    </location>
</feature>
<comment type="function">
    <text evidence="7">May act as a carbohydrate transporter.</text>
</comment>
<feature type="repeat" description="PPR" evidence="8">
    <location>
        <begin position="370"/>
        <end position="404"/>
    </location>
</feature>
<dbReference type="Pfam" id="PF02298">
    <property type="entry name" value="Cu_bind_like"/>
    <property type="match status" value="1"/>
</dbReference>
<feature type="repeat" description="PPR" evidence="8">
    <location>
        <begin position="300"/>
        <end position="334"/>
    </location>
</feature>
<dbReference type="Pfam" id="PF01535">
    <property type="entry name" value="PPR"/>
    <property type="match status" value="3"/>
</dbReference>
<dbReference type="InterPro" id="IPR002885">
    <property type="entry name" value="PPR_rpt"/>
</dbReference>
<evidence type="ECO:0000256" key="9">
    <source>
        <dbReference type="SAM" id="SignalP"/>
    </source>
</evidence>
<dbReference type="CDD" id="cd11017">
    <property type="entry name" value="Phytocyanin_like_1"/>
    <property type="match status" value="1"/>
</dbReference>
<comment type="similarity">
    <text evidence="6">Belongs to the early nodulin-like (ENODL) family.</text>
</comment>
<dbReference type="EnsemblPlants" id="evm.model.02.3208">
    <property type="protein sequence ID" value="cds.evm.model.02.3208"/>
    <property type="gene ID" value="evm.TU.02.3208"/>
</dbReference>
<feature type="repeat" description="PPR" evidence="8">
    <location>
        <begin position="335"/>
        <end position="369"/>
    </location>
</feature>
<keyword evidence="3" id="KW-0677">Repeat</keyword>
<evidence type="ECO:0000256" key="7">
    <source>
        <dbReference type="ARBA" id="ARBA00037626"/>
    </source>
</evidence>
<dbReference type="PROSITE" id="PS51485">
    <property type="entry name" value="PHYTOCYANIN"/>
    <property type="match status" value="1"/>
</dbReference>
<evidence type="ECO:0000259" key="10">
    <source>
        <dbReference type="PROSITE" id="PS51485"/>
    </source>
</evidence>
<dbReference type="SUPFAM" id="SSF49503">
    <property type="entry name" value="Cupredoxins"/>
    <property type="match status" value="1"/>
</dbReference>
<dbReference type="FunFam" id="2.60.40.420:FF:000018">
    <property type="entry name" value="Lamin-like protein"/>
    <property type="match status" value="1"/>
</dbReference>
<organism evidence="11 12">
    <name type="scientific">Cannabis sativa</name>
    <name type="common">Hemp</name>
    <name type="synonym">Marijuana</name>
    <dbReference type="NCBI Taxonomy" id="3483"/>
    <lineage>
        <taxon>Eukaryota</taxon>
        <taxon>Viridiplantae</taxon>
        <taxon>Streptophyta</taxon>
        <taxon>Embryophyta</taxon>
        <taxon>Tracheophyta</taxon>
        <taxon>Spermatophyta</taxon>
        <taxon>Magnoliopsida</taxon>
        <taxon>eudicotyledons</taxon>
        <taxon>Gunneridae</taxon>
        <taxon>Pentapetalae</taxon>
        <taxon>rosids</taxon>
        <taxon>fabids</taxon>
        <taxon>Rosales</taxon>
        <taxon>Cannabaceae</taxon>
        <taxon>Cannabis</taxon>
    </lineage>
</organism>
<reference evidence="11" key="2">
    <citation type="submission" date="2021-03" db="UniProtKB">
        <authorList>
            <consortium name="EnsemblPlants"/>
        </authorList>
    </citation>
    <scope>IDENTIFICATION</scope>
</reference>
<accession>A0A803P0D1</accession>
<dbReference type="AlphaFoldDB" id="A0A803P0D1"/>
<dbReference type="GO" id="GO:0009055">
    <property type="term" value="F:electron transfer activity"/>
    <property type="evidence" value="ECO:0007669"/>
    <property type="project" value="InterPro"/>
</dbReference>
<feature type="chain" id="PRO_5030564349" description="Phytocyanin domain-containing protein" evidence="9">
    <location>
        <begin position="34"/>
        <end position="705"/>
    </location>
</feature>
<feature type="repeat" description="PPR" evidence="8">
    <location>
        <begin position="471"/>
        <end position="505"/>
    </location>
</feature>
<dbReference type="Pfam" id="PF13041">
    <property type="entry name" value="PPR_2"/>
    <property type="match status" value="1"/>
</dbReference>
<dbReference type="Proteomes" id="UP000596661">
    <property type="component" value="Chromosome 2"/>
</dbReference>
<dbReference type="PANTHER" id="PTHR47939">
    <property type="entry name" value="MEMBRANE-ASSOCIATED SALT-INDUCIBLE PROTEIN-LIKE"/>
    <property type="match status" value="1"/>
</dbReference>
<keyword evidence="12" id="KW-1185">Reference proteome</keyword>
<dbReference type="InterPro" id="IPR008972">
    <property type="entry name" value="Cupredoxin"/>
</dbReference>
<dbReference type="EMBL" id="UZAU01000244">
    <property type="status" value="NOT_ANNOTATED_CDS"/>
    <property type="molecule type" value="Genomic_DNA"/>
</dbReference>
<evidence type="ECO:0000256" key="3">
    <source>
        <dbReference type="ARBA" id="ARBA00022737"/>
    </source>
</evidence>
<evidence type="ECO:0000313" key="12">
    <source>
        <dbReference type="Proteomes" id="UP000596661"/>
    </source>
</evidence>
<name>A0A803P0D1_CANSA</name>
<comment type="similarity">
    <text evidence="1">Belongs to the PPR family. P subfamily.</text>
</comment>
<evidence type="ECO:0000256" key="2">
    <source>
        <dbReference type="ARBA" id="ARBA00022729"/>
    </source>
</evidence>
<evidence type="ECO:0000313" key="11">
    <source>
        <dbReference type="EnsemblPlants" id="cds.evm.model.02.3208"/>
    </source>
</evidence>
<evidence type="ECO:0000256" key="8">
    <source>
        <dbReference type="PROSITE-ProRule" id="PRU00708"/>
    </source>
</evidence>
<dbReference type="Gramene" id="evm.model.02.3208">
    <property type="protein sequence ID" value="cds.evm.model.02.3208"/>
    <property type="gene ID" value="evm.TU.02.3208"/>
</dbReference>
<dbReference type="NCBIfam" id="TIGR00756">
    <property type="entry name" value="PPR"/>
    <property type="match status" value="2"/>
</dbReference>
<evidence type="ECO:0000256" key="5">
    <source>
        <dbReference type="ARBA" id="ARBA00023180"/>
    </source>
</evidence>
<sequence length="705" mass="80628">MSFATIGRRLHRIQTHLQFLLPLVLLSPHSTSASLLSHSSHHCLFQAFHQTLSTHQNSPLQIHHFSTLQQHSSRFLGDPFEFNRERFQIHDELQHPGLLRLLKLLEQVAPLPTEVEAMASLDESGIESSVDMVRSAIWVLRKECKLALLAFKWGDRWGCCDEEAWNLMIWVLGNHLKFNTAWCLIRDLHRSSMDTRRAMLIMIDRYAFANDPDKAIWTFHIMEKFRLSPDQEAFYMALNALCKHEFIEEAEEFMHGNKKLFPLQTEGFNIILNGWCNVSVDVFEAKRIWREMSKFCLTPDEMSYTHMIACFSKVGNLFDSLRLYDEMKKNGWSPSVKVYNSLVSVLTQENCLKEALKLLEKMTELGLQPDSTTYNSIIRPLCKARKLEEAQIMLATMIGENISPTIDTYHAFLESADFSETHGILSRMRKAKLGPNNETFLMILEKFFKLEQSENAIKIWEQMKDYEVVPDSIHYTVMVQGLAKCGLLIKGKEFLAAMGSHGFLVDPKLKKLLKEPDSESSSDQTKRLFTQLKGGKRVNHRKVYLIFSIVLISAVSTLPPIFATDHIVGANKGWNPGLNYTLWAKNHTFYVGDFISFRYQKNQYNVFEVNKTGYDNCTIEGAVGNWSSGKDFILLKEAKRYYFICGNGQCFSGMKVSVVVHHLPPPPSSSPMHLSQNSTAAEIPTPGIRALTVSLALIWFGSWGF</sequence>
<dbReference type="InterPro" id="IPR003245">
    <property type="entry name" value="Phytocyanin_dom"/>
</dbReference>
<keyword evidence="5" id="KW-0325">Glycoprotein</keyword>
<feature type="signal peptide" evidence="9">
    <location>
        <begin position="1"/>
        <end position="33"/>
    </location>
</feature>
<keyword evidence="2 9" id="KW-0732">Signal</keyword>
<reference evidence="11" key="1">
    <citation type="submission" date="2018-11" db="EMBL/GenBank/DDBJ databases">
        <authorList>
            <person name="Grassa J C."/>
        </authorList>
    </citation>
    <scope>NUCLEOTIDE SEQUENCE [LARGE SCALE GENOMIC DNA]</scope>
</reference>
<dbReference type="Gene3D" id="2.60.40.420">
    <property type="entry name" value="Cupredoxins - blue copper proteins"/>
    <property type="match status" value="1"/>
</dbReference>